<dbReference type="PANTHER" id="PTHR15950">
    <property type="entry name" value="TRANSCRIPTION COFACTOR VESTIGIAL-LIKE PROTEIN"/>
    <property type="match status" value="1"/>
</dbReference>
<name>A0A7T8KB65_CALRO</name>
<comment type="subcellular location">
    <subcellularLocation>
        <location evidence="1">Nucleus</location>
    </subcellularLocation>
</comment>
<protein>
    <submittedName>
        <fullName evidence="5">Protein vestigiallike</fullName>
    </submittedName>
</protein>
<feature type="non-terminal residue" evidence="5">
    <location>
        <position position="1"/>
    </location>
</feature>
<evidence type="ECO:0000256" key="4">
    <source>
        <dbReference type="ARBA" id="ARBA00023242"/>
    </source>
</evidence>
<dbReference type="GO" id="GO:0006355">
    <property type="term" value="P:regulation of DNA-templated transcription"/>
    <property type="evidence" value="ECO:0007669"/>
    <property type="project" value="InterPro"/>
</dbReference>
<organism evidence="5 6">
    <name type="scientific">Caligus rogercresseyi</name>
    <name type="common">Sea louse</name>
    <dbReference type="NCBI Taxonomy" id="217165"/>
    <lineage>
        <taxon>Eukaryota</taxon>
        <taxon>Metazoa</taxon>
        <taxon>Ecdysozoa</taxon>
        <taxon>Arthropoda</taxon>
        <taxon>Crustacea</taxon>
        <taxon>Multicrustacea</taxon>
        <taxon>Hexanauplia</taxon>
        <taxon>Copepoda</taxon>
        <taxon>Siphonostomatoida</taxon>
        <taxon>Caligidae</taxon>
        <taxon>Caligus</taxon>
    </lineage>
</organism>
<keyword evidence="3" id="KW-0804">Transcription</keyword>
<gene>
    <name evidence="5" type="ORF">FKW44_013152</name>
</gene>
<accession>A0A7T8KB65</accession>
<feature type="non-terminal residue" evidence="5">
    <location>
        <position position="56"/>
    </location>
</feature>
<evidence type="ECO:0000256" key="1">
    <source>
        <dbReference type="ARBA" id="ARBA00004123"/>
    </source>
</evidence>
<keyword evidence="4" id="KW-0539">Nucleus</keyword>
<dbReference type="Pfam" id="PF07545">
    <property type="entry name" value="Vg_Tdu"/>
    <property type="match status" value="1"/>
</dbReference>
<proteinExistence type="predicted"/>
<dbReference type="EMBL" id="CP045897">
    <property type="protein sequence ID" value="QQP51715.1"/>
    <property type="molecule type" value="Genomic_DNA"/>
</dbReference>
<sequence>RFRPWGESAASPSDKQTGTAQYLSANCVLYTSYIGDPGRVVDEHFSRALGSSEKSK</sequence>
<keyword evidence="2" id="KW-0805">Transcription regulation</keyword>
<dbReference type="OrthoDB" id="6382800at2759"/>
<dbReference type="AlphaFoldDB" id="A0A7T8KB65"/>
<evidence type="ECO:0000313" key="6">
    <source>
        <dbReference type="Proteomes" id="UP000595437"/>
    </source>
</evidence>
<dbReference type="InterPro" id="IPR011520">
    <property type="entry name" value="Vg_fam"/>
</dbReference>
<dbReference type="Proteomes" id="UP000595437">
    <property type="component" value="Chromosome 8"/>
</dbReference>
<evidence type="ECO:0000313" key="5">
    <source>
        <dbReference type="EMBL" id="QQP51715.1"/>
    </source>
</evidence>
<keyword evidence="6" id="KW-1185">Reference proteome</keyword>
<dbReference type="PANTHER" id="PTHR15950:SF15">
    <property type="entry name" value="PROTEIN VESTIGIAL"/>
    <property type="match status" value="1"/>
</dbReference>
<reference evidence="6" key="1">
    <citation type="submission" date="2021-01" db="EMBL/GenBank/DDBJ databases">
        <title>Caligus Genome Assembly.</title>
        <authorList>
            <person name="Gallardo-Escarate C."/>
        </authorList>
    </citation>
    <scope>NUCLEOTIDE SEQUENCE [LARGE SCALE GENOMIC DNA]</scope>
</reference>
<evidence type="ECO:0000256" key="3">
    <source>
        <dbReference type="ARBA" id="ARBA00023163"/>
    </source>
</evidence>
<dbReference type="GO" id="GO:0005634">
    <property type="term" value="C:nucleus"/>
    <property type="evidence" value="ECO:0007669"/>
    <property type="project" value="UniProtKB-SubCell"/>
</dbReference>
<evidence type="ECO:0000256" key="2">
    <source>
        <dbReference type="ARBA" id="ARBA00023015"/>
    </source>
</evidence>